<dbReference type="PANTHER" id="PTHR47691">
    <property type="entry name" value="REGULATOR-RELATED"/>
    <property type="match status" value="1"/>
</dbReference>
<dbReference type="InterPro" id="IPR011990">
    <property type="entry name" value="TPR-like_helical_dom_sf"/>
</dbReference>
<dbReference type="RefSeq" id="WP_153286896.1">
    <property type="nucleotide sequence ID" value="NZ_CP045643.1"/>
</dbReference>
<gene>
    <name evidence="1" type="ORF">GFH48_03940</name>
</gene>
<dbReference type="PANTHER" id="PTHR47691:SF3">
    <property type="entry name" value="HTH-TYPE TRANSCRIPTIONAL REGULATOR RV0890C-RELATED"/>
    <property type="match status" value="1"/>
</dbReference>
<dbReference type="Proteomes" id="UP000326179">
    <property type="component" value="Chromosome"/>
</dbReference>
<accession>A0A5Q0L7I7</accession>
<evidence type="ECO:0000313" key="2">
    <source>
        <dbReference type="Proteomes" id="UP000326179"/>
    </source>
</evidence>
<dbReference type="Gene3D" id="1.25.40.10">
    <property type="entry name" value="Tetratricopeptide repeat domain"/>
    <property type="match status" value="1"/>
</dbReference>
<dbReference type="AlphaFoldDB" id="A0A5Q0L7I7"/>
<evidence type="ECO:0000313" key="1">
    <source>
        <dbReference type="EMBL" id="QFZ72527.1"/>
    </source>
</evidence>
<name>A0A5Q0L7I7_9ACTN</name>
<sequence>MLRNLPEAPPGFVGRRDELTHLAEALRGHRVVTLTGIGGVGKSRLALHAAERVLSTGTRGVAWADLWTLQDDRLLVATVADALDFSDHTTTMPLDALGTWLADKDVLLVLDSCEHLLAACRPVIAGLLAACPALSVLATSREPLGLPGEHVVPVGPLPPATDAVDLFCRLASAAGTVVSAPSDLVAVARLCRRLEGMPLALELIAGQLSHRTLTEVERELGSRLDIAADGGNALLAGPARHRAVRTSLGWSHELCTPQERLMWACLSVFRDVVDADTVRAVCAGGPLLASDVDRALAGLVRKSVLSRNGAHHRMLDTVREYGRMWLDELGRTAELSDRHAQHFLELARDAEAGWPGPQQARWYGRIDRANADLCAALDHLLSVRPRAALELAGLVGFFWSCCGHLREAASYLEDALAMSDESGPVRTKALWALGVTRVLRGERDPSRTLAGSCHRRARAQDDDEGMLLAAYLLGLTQLLQGLPMTARSEVDRALAAVGGTAFSSAGRVLCRLVRVFALTAEGLLEQARAEAENLRGDCVERGEWWTRSYTDYQLALISLFEDRPGDATAHALSMLDGKRHIGDSFGLALGLDLLASALAAQGDAETAVAAYGAGEVYWGAVGHPQRGTPELGPVRERYEDTARSLLGDAYEEVRLRSVLCDPEVVVRTLLDGSARDS</sequence>
<dbReference type="EMBL" id="CP045643">
    <property type="protein sequence ID" value="QFZ72527.1"/>
    <property type="molecule type" value="Genomic_DNA"/>
</dbReference>
<dbReference type="SUPFAM" id="SSF52540">
    <property type="entry name" value="P-loop containing nucleoside triphosphate hydrolases"/>
    <property type="match status" value="1"/>
</dbReference>
<protein>
    <submittedName>
        <fullName evidence="1">Regulator</fullName>
    </submittedName>
</protein>
<keyword evidence="2" id="KW-1185">Reference proteome</keyword>
<reference evidence="1 2" key="1">
    <citation type="submission" date="2019-10" db="EMBL/GenBank/DDBJ databases">
        <title>A novel species.</title>
        <authorList>
            <person name="Gao J."/>
        </authorList>
    </citation>
    <scope>NUCLEOTIDE SEQUENCE [LARGE SCALE GENOMIC DNA]</scope>
    <source>
        <strain evidence="1 2">QMT-28</strain>
    </source>
</reference>
<dbReference type="InterPro" id="IPR027417">
    <property type="entry name" value="P-loop_NTPase"/>
</dbReference>
<organism evidence="1 2">
    <name type="scientific">Streptomyces fagopyri</name>
    <dbReference type="NCBI Taxonomy" id="2662397"/>
    <lineage>
        <taxon>Bacteria</taxon>
        <taxon>Bacillati</taxon>
        <taxon>Actinomycetota</taxon>
        <taxon>Actinomycetes</taxon>
        <taxon>Kitasatosporales</taxon>
        <taxon>Streptomycetaceae</taxon>
        <taxon>Streptomyces</taxon>
    </lineage>
</organism>
<dbReference type="PRINTS" id="PR00364">
    <property type="entry name" value="DISEASERSIST"/>
</dbReference>
<proteinExistence type="predicted"/>
<dbReference type="KEGG" id="sfy:GFH48_03940"/>
<dbReference type="Gene3D" id="3.40.50.300">
    <property type="entry name" value="P-loop containing nucleotide triphosphate hydrolases"/>
    <property type="match status" value="1"/>
</dbReference>